<dbReference type="Gene3D" id="3.40.525.10">
    <property type="entry name" value="CRAL-TRIO lipid binding domain"/>
    <property type="match status" value="1"/>
</dbReference>
<protein>
    <recommendedName>
        <fullName evidence="3">CRAL-TRIO domain-containing protein</fullName>
    </recommendedName>
</protein>
<evidence type="ECO:0000313" key="1">
    <source>
        <dbReference type="EMBL" id="GMH68899.1"/>
    </source>
</evidence>
<dbReference type="SUPFAM" id="SSF52087">
    <property type="entry name" value="CRAL/TRIO domain"/>
    <property type="match status" value="1"/>
</dbReference>
<name>A0A9W7E5F5_9STRA</name>
<evidence type="ECO:0008006" key="3">
    <source>
        <dbReference type="Google" id="ProtNLM"/>
    </source>
</evidence>
<accession>A0A9W7E5F5</accession>
<organism evidence="1 2">
    <name type="scientific">Triparma laevis f. longispina</name>
    <dbReference type="NCBI Taxonomy" id="1714387"/>
    <lineage>
        <taxon>Eukaryota</taxon>
        <taxon>Sar</taxon>
        <taxon>Stramenopiles</taxon>
        <taxon>Ochrophyta</taxon>
        <taxon>Bolidophyceae</taxon>
        <taxon>Parmales</taxon>
        <taxon>Triparmaceae</taxon>
        <taxon>Triparma</taxon>
    </lineage>
</organism>
<evidence type="ECO:0000313" key="2">
    <source>
        <dbReference type="Proteomes" id="UP001165122"/>
    </source>
</evidence>
<comment type="caution">
    <text evidence="1">The sequence shown here is derived from an EMBL/GenBank/DDBJ whole genome shotgun (WGS) entry which is preliminary data.</text>
</comment>
<dbReference type="AlphaFoldDB" id="A0A9W7E5F5"/>
<dbReference type="EMBL" id="BRXW01000600">
    <property type="protein sequence ID" value="GMH68899.1"/>
    <property type="molecule type" value="Genomic_DNA"/>
</dbReference>
<gene>
    <name evidence="1" type="ORF">TrLO_g1241</name>
</gene>
<proteinExistence type="predicted"/>
<dbReference type="InterPro" id="IPR036865">
    <property type="entry name" value="CRAL-TRIO_dom_sf"/>
</dbReference>
<keyword evidence="2" id="KW-1185">Reference proteome</keyword>
<dbReference type="OrthoDB" id="189875at2759"/>
<sequence>MSAFASPTPPASSPVTLTPEELSACTQVAQKLRVDGLQLNQLCPRCIAITTINKKLRVDDAVDSYKTFMKAISDFSINSFSDIYANFSDFDTIISPRLISYNVCGLDSLGRQIFWINGKNPVTVEEERDAVRAGWFWFCAIHSDNVSLRQGVTFVIDVSSSTEKIGNEKKMQKTWQSYPLRPQRILIMGAGYLKRLFINGLVSFAALFSKNKVLDRIRFATVEEVTKECGATNVPSYISGVGVGKEGDVAAWVKMRFDNFPEPKLW</sequence>
<dbReference type="Proteomes" id="UP001165122">
    <property type="component" value="Unassembled WGS sequence"/>
</dbReference>
<reference evidence="2" key="1">
    <citation type="journal article" date="2023" name="Commun. Biol.">
        <title>Genome analysis of Parmales, the sister group of diatoms, reveals the evolutionary specialization of diatoms from phago-mixotrophs to photoautotrophs.</title>
        <authorList>
            <person name="Ban H."/>
            <person name="Sato S."/>
            <person name="Yoshikawa S."/>
            <person name="Yamada K."/>
            <person name="Nakamura Y."/>
            <person name="Ichinomiya M."/>
            <person name="Sato N."/>
            <person name="Blanc-Mathieu R."/>
            <person name="Endo H."/>
            <person name="Kuwata A."/>
            <person name="Ogata H."/>
        </authorList>
    </citation>
    <scope>NUCLEOTIDE SEQUENCE [LARGE SCALE GENOMIC DNA]</scope>
    <source>
        <strain evidence="2">NIES 3700</strain>
    </source>
</reference>